<evidence type="ECO:0000256" key="1">
    <source>
        <dbReference type="ARBA" id="ARBA00004613"/>
    </source>
</evidence>
<accession>A0A1Q8EAB2</accession>
<organism evidence="5 6">
    <name type="scientific">Streptococcus cuniculi</name>
    <dbReference type="NCBI Taxonomy" id="1432788"/>
    <lineage>
        <taxon>Bacteria</taxon>
        <taxon>Bacillati</taxon>
        <taxon>Bacillota</taxon>
        <taxon>Bacilli</taxon>
        <taxon>Lactobacillales</taxon>
        <taxon>Streptococcaceae</taxon>
        <taxon>Streptococcus</taxon>
    </lineage>
</organism>
<sequence>MLVAPIRAAVQFASVSIKAATATVRYTMVKAHSHHYTDTQKAKIRSDYLAAVGAKVAFKIREAGNLAVNWGKALQQTMRHVCDPKTTKARDKGSTLKPISFGGGGVASWNGTSSTSNQPQSKGKDDSKRKQLTDSELQALIKKAQAGDMSAVHALAGNFNISDGVGTYNRTKAQIAADNQHAWDTTVKAAKTLVGEVTGWYNAKRLWTGKDPVTGEDANRWWAGVGLALDGVGYLLPIAKLGKLVKGGKVTATAAKTIDTVDDVSDAVKAVDVVDDVSDTSRAFKAADAVNDGKKALTGQEVVDEFVKGLDDMTIGSGRRNYRSSGGYNQAVKDFDSLKLSNVETRIIDKGNLKVGTLPDGTKVVVRDFSSSGKGATLEFQLKQKVQ</sequence>
<name>A0A1Q8EAB2_9STRE</name>
<feature type="domain" description="Pre-toxin TG" evidence="4">
    <location>
        <begin position="186"/>
        <end position="249"/>
    </location>
</feature>
<evidence type="ECO:0000313" key="5">
    <source>
        <dbReference type="EMBL" id="OLF48731.1"/>
    </source>
</evidence>
<evidence type="ECO:0000313" key="6">
    <source>
        <dbReference type="Proteomes" id="UP000186890"/>
    </source>
</evidence>
<gene>
    <name evidence="5" type="ORF">BU202_00095</name>
</gene>
<comment type="caution">
    <text evidence="5">The sequence shown here is derived from an EMBL/GenBank/DDBJ whole genome shotgun (WGS) entry which is preliminary data.</text>
</comment>
<proteinExistence type="predicted"/>
<feature type="compositionally biased region" description="Polar residues" evidence="3">
    <location>
        <begin position="109"/>
        <end position="121"/>
    </location>
</feature>
<feature type="compositionally biased region" description="Basic and acidic residues" evidence="3">
    <location>
        <begin position="84"/>
        <end position="94"/>
    </location>
</feature>
<evidence type="ECO:0000259" key="4">
    <source>
        <dbReference type="Pfam" id="PF14449"/>
    </source>
</evidence>
<feature type="region of interest" description="Disordered" evidence="3">
    <location>
        <begin position="84"/>
        <end position="131"/>
    </location>
</feature>
<dbReference type="EMBL" id="MSJM01000001">
    <property type="protein sequence ID" value="OLF48731.1"/>
    <property type="molecule type" value="Genomic_DNA"/>
</dbReference>
<evidence type="ECO:0000256" key="3">
    <source>
        <dbReference type="SAM" id="MobiDB-lite"/>
    </source>
</evidence>
<dbReference type="GO" id="GO:0005576">
    <property type="term" value="C:extracellular region"/>
    <property type="evidence" value="ECO:0007669"/>
    <property type="project" value="UniProtKB-SubCell"/>
</dbReference>
<dbReference type="InterPro" id="IPR027797">
    <property type="entry name" value="PT-TG_dom"/>
</dbReference>
<evidence type="ECO:0000256" key="2">
    <source>
        <dbReference type="ARBA" id="ARBA00022525"/>
    </source>
</evidence>
<dbReference type="AlphaFoldDB" id="A0A1Q8EAB2"/>
<dbReference type="RefSeq" id="WP_075103781.1">
    <property type="nucleotide sequence ID" value="NZ_MSJM01000001.1"/>
</dbReference>
<dbReference type="Pfam" id="PF14449">
    <property type="entry name" value="PT-TG"/>
    <property type="match status" value="1"/>
</dbReference>
<keyword evidence="6" id="KW-1185">Reference proteome</keyword>
<keyword evidence="2" id="KW-0964">Secreted</keyword>
<protein>
    <recommendedName>
        <fullName evidence="4">Pre-toxin TG domain-containing protein</fullName>
    </recommendedName>
</protein>
<comment type="subcellular location">
    <subcellularLocation>
        <location evidence="1">Secreted</location>
    </subcellularLocation>
</comment>
<feature type="compositionally biased region" description="Basic and acidic residues" evidence="3">
    <location>
        <begin position="122"/>
        <end position="131"/>
    </location>
</feature>
<reference evidence="6" key="1">
    <citation type="submission" date="2016-12" db="EMBL/GenBank/DDBJ databases">
        <authorList>
            <person name="Gulvik C.A."/>
        </authorList>
    </citation>
    <scope>NUCLEOTIDE SEQUENCE [LARGE SCALE GENOMIC DNA]</scope>
    <source>
        <strain evidence="6">NED12-00049-6B</strain>
    </source>
</reference>
<dbReference type="Proteomes" id="UP000186890">
    <property type="component" value="Unassembled WGS sequence"/>
</dbReference>